<name>A0A1I7TN77_9PELO</name>
<comment type="similarity">
    <text evidence="2">Belongs to the nematode receptor-like protein srd family.</text>
</comment>
<evidence type="ECO:0000313" key="7">
    <source>
        <dbReference type="Proteomes" id="UP000095282"/>
    </source>
</evidence>
<protein>
    <submittedName>
        <fullName evidence="8">G_PROTEIN_RECEP_F1_2 domain-containing protein</fullName>
    </submittedName>
</protein>
<feature type="transmembrane region" description="Helical" evidence="6">
    <location>
        <begin position="44"/>
        <end position="65"/>
    </location>
</feature>
<feature type="transmembrane region" description="Helical" evidence="6">
    <location>
        <begin position="12"/>
        <end position="32"/>
    </location>
</feature>
<evidence type="ECO:0000256" key="5">
    <source>
        <dbReference type="ARBA" id="ARBA00023136"/>
    </source>
</evidence>
<evidence type="ECO:0000256" key="6">
    <source>
        <dbReference type="SAM" id="Phobius"/>
    </source>
</evidence>
<dbReference type="Proteomes" id="UP000095282">
    <property type="component" value="Unplaced"/>
</dbReference>
<reference evidence="8" key="1">
    <citation type="submission" date="2016-11" db="UniProtKB">
        <authorList>
            <consortium name="WormBaseParasite"/>
        </authorList>
    </citation>
    <scope>IDENTIFICATION</scope>
</reference>
<dbReference type="PANTHER" id="PTHR22945:SF40">
    <property type="entry name" value="SERPENTINE RECEPTOR, CLASS D (DELTA)-RELATED"/>
    <property type="match status" value="1"/>
</dbReference>
<evidence type="ECO:0000256" key="4">
    <source>
        <dbReference type="ARBA" id="ARBA00022989"/>
    </source>
</evidence>
<sequence length="182" mass="21475">MPDAYRDFLTIFYPLFFTLTILTQAILLYLIFYHSPRSLKTMKVFLGNTCFFQVLLVVVTCASQFRMISTSVPIELRSYGPCRYFEAWVGYSLYQMLQGLTIQAFLPLVFYLPVFILYFICILTHSEILFQQYFMTVVPALPALVDPFVTLYFVTPYRRRLKIWMRIEKESKVMPVITSQIN</sequence>
<feature type="transmembrane region" description="Helical" evidence="6">
    <location>
        <begin position="100"/>
        <end position="121"/>
    </location>
</feature>
<organism evidence="7 8">
    <name type="scientific">Caenorhabditis tropicalis</name>
    <dbReference type="NCBI Taxonomy" id="1561998"/>
    <lineage>
        <taxon>Eukaryota</taxon>
        <taxon>Metazoa</taxon>
        <taxon>Ecdysozoa</taxon>
        <taxon>Nematoda</taxon>
        <taxon>Chromadorea</taxon>
        <taxon>Rhabditida</taxon>
        <taxon>Rhabditina</taxon>
        <taxon>Rhabditomorpha</taxon>
        <taxon>Rhabditoidea</taxon>
        <taxon>Rhabditidae</taxon>
        <taxon>Peloderinae</taxon>
        <taxon>Caenorhabditis</taxon>
    </lineage>
</organism>
<proteinExistence type="inferred from homology"/>
<evidence type="ECO:0000256" key="1">
    <source>
        <dbReference type="ARBA" id="ARBA00004141"/>
    </source>
</evidence>
<keyword evidence="4 6" id="KW-1133">Transmembrane helix</keyword>
<keyword evidence="7" id="KW-1185">Reference proteome</keyword>
<keyword evidence="3 6" id="KW-0812">Transmembrane</keyword>
<comment type="subcellular location">
    <subcellularLocation>
        <location evidence="1">Membrane</location>
        <topology evidence="1">Multi-pass membrane protein</topology>
    </subcellularLocation>
</comment>
<dbReference type="InterPro" id="IPR019421">
    <property type="entry name" value="7TM_GPCR_serpentine_rcpt_Srd"/>
</dbReference>
<evidence type="ECO:0000256" key="2">
    <source>
        <dbReference type="ARBA" id="ARBA00009166"/>
    </source>
</evidence>
<dbReference type="WBParaSite" id="Csp11.Scaffold629.g10110.t1">
    <property type="protein sequence ID" value="Csp11.Scaffold629.g10110.t1"/>
    <property type="gene ID" value="Csp11.Scaffold629.g10110"/>
</dbReference>
<dbReference type="PANTHER" id="PTHR22945">
    <property type="entry name" value="SERPENTINE RECEPTOR, CLASS D DELTA"/>
    <property type="match status" value="1"/>
</dbReference>
<dbReference type="GO" id="GO:0016020">
    <property type="term" value="C:membrane"/>
    <property type="evidence" value="ECO:0007669"/>
    <property type="project" value="UniProtKB-SubCell"/>
</dbReference>
<evidence type="ECO:0000313" key="8">
    <source>
        <dbReference type="WBParaSite" id="Csp11.Scaffold629.g10110.t1"/>
    </source>
</evidence>
<evidence type="ECO:0000256" key="3">
    <source>
        <dbReference type="ARBA" id="ARBA00022692"/>
    </source>
</evidence>
<dbReference type="Pfam" id="PF10317">
    <property type="entry name" value="7TM_GPCR_Srd"/>
    <property type="match status" value="1"/>
</dbReference>
<dbReference type="InterPro" id="IPR050920">
    <property type="entry name" value="Nematode_rcpt-like_delta"/>
</dbReference>
<accession>A0A1I7TN77</accession>
<keyword evidence="5 6" id="KW-0472">Membrane</keyword>
<feature type="transmembrane region" description="Helical" evidence="6">
    <location>
        <begin position="133"/>
        <end position="154"/>
    </location>
</feature>
<dbReference type="AlphaFoldDB" id="A0A1I7TN77"/>